<keyword evidence="2" id="KW-1185">Reference proteome</keyword>
<organism evidence="1 2">
    <name type="scientific">Pulveribacter suum</name>
    <dbReference type="NCBI Taxonomy" id="2116657"/>
    <lineage>
        <taxon>Bacteria</taxon>
        <taxon>Pseudomonadati</taxon>
        <taxon>Pseudomonadota</taxon>
        <taxon>Betaproteobacteria</taxon>
        <taxon>Burkholderiales</taxon>
        <taxon>Comamonadaceae</taxon>
        <taxon>Pulveribacter</taxon>
    </lineage>
</organism>
<dbReference type="InterPro" id="IPR024572">
    <property type="entry name" value="RcnB"/>
</dbReference>
<evidence type="ECO:0008006" key="3">
    <source>
        <dbReference type="Google" id="ProtNLM"/>
    </source>
</evidence>
<dbReference type="OrthoDB" id="6687316at2"/>
<sequence>MPPQGLAYPGGDYRWERGQRYHGPRQVVHDWRHQRLRPPPAGYQWVRAESGYLLLAVPTGLILEFVAR</sequence>
<protein>
    <recommendedName>
        <fullName evidence="3">RcnB family protein</fullName>
    </recommendedName>
</protein>
<accession>A0A2P1NPL3</accession>
<name>A0A2P1NPL3_9BURK</name>
<dbReference type="KEGG" id="melm:C7H73_03375"/>
<evidence type="ECO:0000313" key="2">
    <source>
        <dbReference type="Proteomes" id="UP000241829"/>
    </source>
</evidence>
<dbReference type="Gene3D" id="3.10.450.160">
    <property type="entry name" value="inner membrane protein cigr"/>
    <property type="match status" value="1"/>
</dbReference>
<dbReference type="EMBL" id="CP027792">
    <property type="protein sequence ID" value="AVP58957.1"/>
    <property type="molecule type" value="Genomic_DNA"/>
</dbReference>
<evidence type="ECO:0000313" key="1">
    <source>
        <dbReference type="EMBL" id="AVP58957.1"/>
    </source>
</evidence>
<dbReference type="Proteomes" id="UP000241829">
    <property type="component" value="Chromosome"/>
</dbReference>
<reference evidence="2" key="1">
    <citation type="submission" date="2018-03" db="EMBL/GenBank/DDBJ databases">
        <title>Genome sequencing of Melaminivora sp. strain SC2-7.</title>
        <authorList>
            <person name="Kim S.-J."/>
            <person name="Heo J."/>
            <person name="Ahn J.-H."/>
            <person name="Kwon S.-W."/>
        </authorList>
    </citation>
    <scope>NUCLEOTIDE SEQUENCE [LARGE SCALE GENOMIC DNA]</scope>
    <source>
        <strain evidence="2">SC2-7</strain>
    </source>
</reference>
<proteinExistence type="predicted"/>
<gene>
    <name evidence="1" type="ORF">C7H73_03375</name>
</gene>
<dbReference type="Pfam" id="PF11776">
    <property type="entry name" value="RcnB"/>
    <property type="match status" value="1"/>
</dbReference>
<dbReference type="AlphaFoldDB" id="A0A2P1NPL3"/>